<dbReference type="STRING" id="1938817.SAMN06296008_101259"/>
<evidence type="ECO:0000259" key="8">
    <source>
        <dbReference type="Pfam" id="PF01551"/>
    </source>
</evidence>
<evidence type="ECO:0000313" key="10">
    <source>
        <dbReference type="Proteomes" id="UP000192708"/>
    </source>
</evidence>
<protein>
    <submittedName>
        <fullName evidence="9">Peptidase family M23</fullName>
    </submittedName>
</protein>
<dbReference type="InterPro" id="IPR011055">
    <property type="entry name" value="Dup_hybrid_motif"/>
</dbReference>
<dbReference type="InterPro" id="IPR050570">
    <property type="entry name" value="Cell_wall_metabolism_enzyme"/>
</dbReference>
<name>A0A1W1Y3N1_9BURK</name>
<evidence type="ECO:0000256" key="5">
    <source>
        <dbReference type="ARBA" id="ARBA00022833"/>
    </source>
</evidence>
<gene>
    <name evidence="9" type="ORF">SAMN06296008_101259</name>
</gene>
<dbReference type="PANTHER" id="PTHR21666">
    <property type="entry name" value="PEPTIDASE-RELATED"/>
    <property type="match status" value="1"/>
</dbReference>
<dbReference type="AlphaFoldDB" id="A0A1W1Y3N1"/>
<dbReference type="GO" id="GO:0046872">
    <property type="term" value="F:metal ion binding"/>
    <property type="evidence" value="ECO:0007669"/>
    <property type="project" value="UniProtKB-KW"/>
</dbReference>
<dbReference type="PANTHER" id="PTHR21666:SF288">
    <property type="entry name" value="CELL DIVISION PROTEIN YTFB"/>
    <property type="match status" value="1"/>
</dbReference>
<evidence type="ECO:0000256" key="3">
    <source>
        <dbReference type="ARBA" id="ARBA00022723"/>
    </source>
</evidence>
<keyword evidence="6" id="KW-0482">Metalloprotease</keyword>
<evidence type="ECO:0000256" key="1">
    <source>
        <dbReference type="ARBA" id="ARBA00001947"/>
    </source>
</evidence>
<sequence length="490" mass="54294">MIFSSVNVFAAEKKVSTNAPVVKKDSGASEKKSKKSASNKPSNNSSGVQLKPRGSNGSGFLKSYDRLNFQNIVSVNGEPLPTPNILENILQMPTPEVVKPQSKLDSLALIRQGCAAKASSIRNFLESINLQDSNFESNFNFQLPNFFNATTGKCLPFAIALDSFGKIQSLSIVNNDKRDANSTMTTIHRSETSFVYLVESQNLNSGFENYLEVVLDLNDLIVYKSNQANSSIPPELIWEISSLIKELYSKVNNNERYLARIIYNAGDKNNWAQVVSLEILDAVNKTVVADAFWVDRDGLPGGFFTSSGTELEQNFWISPLNYTRISRGVGRSSIVLSKSKQVKKGNANSVVTQNYTYSASHQGIDFAAPIGTPIYAVANGKIIHYGPYPAYGNLVILEHEGNYKTYYAHLSSYNPELVVGSEVRRGLEIGYVGSTGRSTGPHLHFELRKNNAYLNPLASRLELDLWTLRNDDQYHLTRNMVLFSSQVVPK</sequence>
<dbReference type="InterPro" id="IPR016047">
    <property type="entry name" value="M23ase_b-sheet_dom"/>
</dbReference>
<organism evidence="9 10">
    <name type="scientific">Polynucleobacter kasalickyi</name>
    <dbReference type="NCBI Taxonomy" id="1938817"/>
    <lineage>
        <taxon>Bacteria</taxon>
        <taxon>Pseudomonadati</taxon>
        <taxon>Pseudomonadota</taxon>
        <taxon>Betaproteobacteria</taxon>
        <taxon>Burkholderiales</taxon>
        <taxon>Burkholderiaceae</taxon>
        <taxon>Polynucleobacter</taxon>
    </lineage>
</organism>
<keyword evidence="5" id="KW-0862">Zinc</keyword>
<proteinExistence type="predicted"/>
<dbReference type="Gene3D" id="2.70.70.10">
    <property type="entry name" value="Glucose Permease (Domain IIA)"/>
    <property type="match status" value="1"/>
</dbReference>
<dbReference type="CDD" id="cd12797">
    <property type="entry name" value="M23_peptidase"/>
    <property type="match status" value="1"/>
</dbReference>
<dbReference type="GO" id="GO:0004222">
    <property type="term" value="F:metalloendopeptidase activity"/>
    <property type="evidence" value="ECO:0007669"/>
    <property type="project" value="TreeGrafter"/>
</dbReference>
<feature type="compositionally biased region" description="Basic and acidic residues" evidence="7">
    <location>
        <begin position="22"/>
        <end position="31"/>
    </location>
</feature>
<keyword evidence="3" id="KW-0479">Metal-binding</keyword>
<keyword evidence="2" id="KW-0645">Protease</keyword>
<comment type="cofactor">
    <cofactor evidence="1">
        <name>Zn(2+)</name>
        <dbReference type="ChEBI" id="CHEBI:29105"/>
    </cofactor>
</comment>
<evidence type="ECO:0000256" key="4">
    <source>
        <dbReference type="ARBA" id="ARBA00022801"/>
    </source>
</evidence>
<feature type="domain" description="M23ase beta-sheet core" evidence="8">
    <location>
        <begin position="360"/>
        <end position="456"/>
    </location>
</feature>
<evidence type="ECO:0000256" key="6">
    <source>
        <dbReference type="ARBA" id="ARBA00023049"/>
    </source>
</evidence>
<evidence type="ECO:0000256" key="7">
    <source>
        <dbReference type="SAM" id="MobiDB-lite"/>
    </source>
</evidence>
<dbReference type="EMBL" id="FWXJ01000001">
    <property type="protein sequence ID" value="SMC30737.1"/>
    <property type="molecule type" value="Genomic_DNA"/>
</dbReference>
<feature type="region of interest" description="Disordered" evidence="7">
    <location>
        <begin position="19"/>
        <end position="55"/>
    </location>
</feature>
<dbReference type="Proteomes" id="UP000192708">
    <property type="component" value="Unassembled WGS sequence"/>
</dbReference>
<dbReference type="GO" id="GO:0006508">
    <property type="term" value="P:proteolysis"/>
    <property type="evidence" value="ECO:0007669"/>
    <property type="project" value="UniProtKB-KW"/>
</dbReference>
<reference evidence="9 10" key="1">
    <citation type="submission" date="2017-04" db="EMBL/GenBank/DDBJ databases">
        <authorList>
            <person name="Afonso C.L."/>
            <person name="Miller P.J."/>
            <person name="Scott M.A."/>
            <person name="Spackman E."/>
            <person name="Goraichik I."/>
            <person name="Dimitrov K.M."/>
            <person name="Suarez D.L."/>
            <person name="Swayne D.E."/>
        </authorList>
    </citation>
    <scope>NUCLEOTIDE SEQUENCE [LARGE SCALE GENOMIC DNA]</scope>
    <source>
        <strain evidence="9 10">VK13</strain>
    </source>
</reference>
<dbReference type="Pfam" id="PF01551">
    <property type="entry name" value="Peptidase_M23"/>
    <property type="match status" value="1"/>
</dbReference>
<accession>A0A1W1Y3N1</accession>
<keyword evidence="4" id="KW-0378">Hydrolase</keyword>
<evidence type="ECO:0000313" key="9">
    <source>
        <dbReference type="EMBL" id="SMC30737.1"/>
    </source>
</evidence>
<dbReference type="SUPFAM" id="SSF51261">
    <property type="entry name" value="Duplicated hybrid motif"/>
    <property type="match status" value="1"/>
</dbReference>
<evidence type="ECO:0000256" key="2">
    <source>
        <dbReference type="ARBA" id="ARBA00022670"/>
    </source>
</evidence>
<keyword evidence="10" id="KW-1185">Reference proteome</keyword>